<feature type="active site" evidence="3">
    <location>
        <position position="33"/>
    </location>
</feature>
<proteinExistence type="inferred from homology"/>
<evidence type="ECO:0000256" key="1">
    <source>
        <dbReference type="ARBA" id="ARBA00009986"/>
    </source>
</evidence>
<dbReference type="GO" id="GO:0016620">
    <property type="term" value="F:oxidoreductase activity, acting on the aldehyde or oxo group of donors, NAD or NADP as acceptor"/>
    <property type="evidence" value="ECO:0007669"/>
    <property type="project" value="InterPro"/>
</dbReference>
<dbReference type="SUPFAM" id="SSF53720">
    <property type="entry name" value="ALDH-like"/>
    <property type="match status" value="1"/>
</dbReference>
<evidence type="ECO:0000256" key="2">
    <source>
        <dbReference type="ARBA" id="ARBA00023002"/>
    </source>
</evidence>
<dbReference type="InterPro" id="IPR016160">
    <property type="entry name" value="Ald_DH_CS_CYS"/>
</dbReference>
<feature type="domain" description="Aldehyde dehydrogenase" evidence="5">
    <location>
        <begin position="2"/>
        <end position="262"/>
    </location>
</feature>
<evidence type="ECO:0000256" key="3">
    <source>
        <dbReference type="PROSITE-ProRule" id="PRU10007"/>
    </source>
</evidence>
<keyword evidence="2 4" id="KW-0560">Oxidoreductase</keyword>
<reference evidence="6" key="1">
    <citation type="submission" date="2018-08" db="EMBL/GenBank/DDBJ databases">
        <authorList>
            <person name="Guldener U."/>
        </authorList>
    </citation>
    <scope>NUCLEOTIDE SEQUENCE</scope>
    <source>
        <strain evidence="6">UB2</strain>
    </source>
</reference>
<dbReference type="AlphaFoldDB" id="A0A8H8TN07"/>
<dbReference type="InterPro" id="IPR016162">
    <property type="entry name" value="Ald_DH_N"/>
</dbReference>
<dbReference type="EMBL" id="ULHB01000003">
    <property type="protein sequence ID" value="SYW74889.1"/>
    <property type="molecule type" value="Genomic_DNA"/>
</dbReference>
<dbReference type="PANTHER" id="PTHR11699">
    <property type="entry name" value="ALDEHYDE DEHYDROGENASE-RELATED"/>
    <property type="match status" value="1"/>
</dbReference>
<gene>
    <name evidence="6" type="ORF">UBRO2_00299</name>
</gene>
<dbReference type="PROSITE" id="PS00070">
    <property type="entry name" value="ALDEHYDE_DEHYDR_CYS"/>
    <property type="match status" value="1"/>
</dbReference>
<comment type="caution">
    <text evidence="6">The sequence shown here is derived from an EMBL/GenBank/DDBJ whole genome shotgun (WGS) entry which is preliminary data.</text>
</comment>
<dbReference type="Gene3D" id="3.40.309.10">
    <property type="entry name" value="Aldehyde Dehydrogenase, Chain A, domain 2"/>
    <property type="match status" value="1"/>
</dbReference>
<evidence type="ECO:0000313" key="6">
    <source>
        <dbReference type="EMBL" id="SYW74889.1"/>
    </source>
</evidence>
<dbReference type="InterPro" id="IPR016163">
    <property type="entry name" value="Ald_DH_C"/>
</dbReference>
<evidence type="ECO:0000259" key="5">
    <source>
        <dbReference type="Pfam" id="PF00171"/>
    </source>
</evidence>
<dbReference type="Proteomes" id="UP000658997">
    <property type="component" value="Unassembled WGS sequence"/>
</dbReference>
<dbReference type="InterPro" id="IPR015590">
    <property type="entry name" value="Aldehyde_DH_dom"/>
</dbReference>
<dbReference type="Gene3D" id="3.40.605.10">
    <property type="entry name" value="Aldehyde Dehydrogenase, Chain A, domain 1"/>
    <property type="match status" value="1"/>
</dbReference>
<dbReference type="PROSITE" id="PS00687">
    <property type="entry name" value="ALDEHYDE_DEHYDR_GLU"/>
    <property type="match status" value="1"/>
</dbReference>
<protein>
    <submittedName>
        <fullName evidence="6">Related to aldehyde dehydrogenase</fullName>
    </submittedName>
</protein>
<organism evidence="6 7">
    <name type="scientific">Ustilago bromivora</name>
    <dbReference type="NCBI Taxonomy" id="307758"/>
    <lineage>
        <taxon>Eukaryota</taxon>
        <taxon>Fungi</taxon>
        <taxon>Dikarya</taxon>
        <taxon>Basidiomycota</taxon>
        <taxon>Ustilaginomycotina</taxon>
        <taxon>Ustilaginomycetes</taxon>
        <taxon>Ustilaginales</taxon>
        <taxon>Ustilaginaceae</taxon>
        <taxon>Ustilago</taxon>
    </lineage>
</organism>
<dbReference type="FunFam" id="3.40.309.10:FF:000012">
    <property type="entry name" value="Betaine aldehyde dehydrogenase"/>
    <property type="match status" value="1"/>
</dbReference>
<comment type="similarity">
    <text evidence="1 4">Belongs to the aldehyde dehydrogenase family.</text>
</comment>
<keyword evidence="7" id="KW-1185">Reference proteome</keyword>
<dbReference type="InterPro" id="IPR029510">
    <property type="entry name" value="Ald_DH_CS_GLU"/>
</dbReference>
<dbReference type="InterPro" id="IPR016161">
    <property type="entry name" value="Ald_DH/histidinol_DH"/>
</dbReference>
<evidence type="ECO:0000313" key="7">
    <source>
        <dbReference type="Proteomes" id="UP000658997"/>
    </source>
</evidence>
<accession>A0A8H8TN07</accession>
<evidence type="ECO:0000256" key="4">
    <source>
        <dbReference type="RuleBase" id="RU003345"/>
    </source>
</evidence>
<name>A0A8H8TN07_9BASI</name>
<dbReference type="Pfam" id="PF00171">
    <property type="entry name" value="Aldedh"/>
    <property type="match status" value="1"/>
</dbReference>
<sequence>MDIQKVAFTGSTAKGKRIMKAAAESNMKKVTLELGGKSPVVVFDSADIEQAVRWVCMGILFNQGQDCTAGSRLFVQDKVYDNFMQQLITAFQAHKVGDPFHKLTFQGPQVSKIQQDKIPDMIESGKRQGAKVEVGGKAWSSPEARFKKGFFIEPTIFSGCRKGMRIVDEEIFGPVLAVANFSTEEEAIRLANETEYGLGAGVFSENASQIQRMVSAIDAGTVWVNNYVALSNSVPFGGMKASGFGRELGVDAIKAYCDVKAIHWNYGEKLDWPLPKL</sequence>